<feature type="signal peptide" evidence="1">
    <location>
        <begin position="1"/>
        <end position="16"/>
    </location>
</feature>
<reference evidence="2" key="1">
    <citation type="journal article" date="2020" name="Stud. Mycol.">
        <title>101 Dothideomycetes genomes: a test case for predicting lifestyles and emergence of pathogens.</title>
        <authorList>
            <person name="Haridas S."/>
            <person name="Albert R."/>
            <person name="Binder M."/>
            <person name="Bloem J."/>
            <person name="Labutti K."/>
            <person name="Salamov A."/>
            <person name="Andreopoulos B."/>
            <person name="Baker S."/>
            <person name="Barry K."/>
            <person name="Bills G."/>
            <person name="Bluhm B."/>
            <person name="Cannon C."/>
            <person name="Castanera R."/>
            <person name="Culley D."/>
            <person name="Daum C."/>
            <person name="Ezra D."/>
            <person name="Gonzalez J."/>
            <person name="Henrissat B."/>
            <person name="Kuo A."/>
            <person name="Liang C."/>
            <person name="Lipzen A."/>
            <person name="Lutzoni F."/>
            <person name="Magnuson J."/>
            <person name="Mondo S."/>
            <person name="Nolan M."/>
            <person name="Ohm R."/>
            <person name="Pangilinan J."/>
            <person name="Park H.-J."/>
            <person name="Ramirez L."/>
            <person name="Alfaro M."/>
            <person name="Sun H."/>
            <person name="Tritt A."/>
            <person name="Yoshinaga Y."/>
            <person name="Zwiers L.-H."/>
            <person name="Turgeon B."/>
            <person name="Goodwin S."/>
            <person name="Spatafora J."/>
            <person name="Crous P."/>
            <person name="Grigoriev I."/>
        </authorList>
    </citation>
    <scope>NUCLEOTIDE SEQUENCE</scope>
    <source>
        <strain evidence="2">CBS 130266</strain>
    </source>
</reference>
<comment type="caution">
    <text evidence="2">The sequence shown here is derived from an EMBL/GenBank/DDBJ whole genome shotgun (WGS) entry which is preliminary data.</text>
</comment>
<evidence type="ECO:0000313" key="3">
    <source>
        <dbReference type="Proteomes" id="UP000800235"/>
    </source>
</evidence>
<accession>A0A9P4TSU8</accession>
<evidence type="ECO:0000313" key="2">
    <source>
        <dbReference type="EMBL" id="KAF2419586.1"/>
    </source>
</evidence>
<keyword evidence="2" id="KW-0378">Hydrolase</keyword>
<dbReference type="InterPro" id="IPR036514">
    <property type="entry name" value="SGNH_hydro_sf"/>
</dbReference>
<dbReference type="GO" id="GO:0006629">
    <property type="term" value="P:lipid metabolic process"/>
    <property type="evidence" value="ECO:0007669"/>
    <property type="project" value="TreeGrafter"/>
</dbReference>
<dbReference type="InterPro" id="IPR037460">
    <property type="entry name" value="SEST-like"/>
</dbReference>
<dbReference type="PANTHER" id="PTHR37981:SF1">
    <property type="entry name" value="SGNH HYDROLASE-TYPE ESTERASE DOMAIN-CONTAINING PROTEIN"/>
    <property type="match status" value="1"/>
</dbReference>
<dbReference type="AlphaFoldDB" id="A0A9P4TSU8"/>
<dbReference type="PANTHER" id="PTHR37981">
    <property type="entry name" value="LIPASE 2"/>
    <property type="match status" value="1"/>
</dbReference>
<keyword evidence="3" id="KW-1185">Reference proteome</keyword>
<proteinExistence type="predicted"/>
<dbReference type="GO" id="GO:0016788">
    <property type="term" value="F:hydrolase activity, acting on ester bonds"/>
    <property type="evidence" value="ECO:0007669"/>
    <property type="project" value="InterPro"/>
</dbReference>
<evidence type="ECO:0000256" key="1">
    <source>
        <dbReference type="SAM" id="SignalP"/>
    </source>
</evidence>
<dbReference type="EMBL" id="MU007119">
    <property type="protein sequence ID" value="KAF2419586.1"/>
    <property type="molecule type" value="Genomic_DNA"/>
</dbReference>
<protein>
    <submittedName>
        <fullName evidence="2">SGNH hydrolase</fullName>
    </submittedName>
</protein>
<sequence length="378" mass="42545">MKLYFALFILCPLSLGLEWGTIGDSWDSGVAYSKDTELDGNKDSCLRFKDAYAAQMDVDRSWVQQGLGETKFTFAGCSGARLVDMYLGQSQINKLNRPDFAVMTVGGNNVGFFDVAANCLFQPYPLTDYGKPYHLDPNGEGLCKKALKATRNYIRDTGDGSLEAAFRATLDDIFKWANEERKLPHFHLYVTGYAHFFNADTTDCNTWTFQRIANYYSTVPFLVKELRAEINDLMEGLLAVYRNVINNYRPQGKDMHVQFVSITEGFQGGRFCEPGSTFEDQYYNNNVLFWNLQFVDKSGQAIAGRVIDMPGGGKSMLLPQEANDMLDQYGNITVSVPGQPTLQGWMLRPFHPKLLGHRVMKDKVIAQLKADKVPGVRV</sequence>
<feature type="chain" id="PRO_5040303892" evidence="1">
    <location>
        <begin position="17"/>
        <end position="378"/>
    </location>
</feature>
<dbReference type="Gene3D" id="3.40.50.1110">
    <property type="entry name" value="SGNH hydrolase"/>
    <property type="match status" value="1"/>
</dbReference>
<dbReference type="SUPFAM" id="SSF52266">
    <property type="entry name" value="SGNH hydrolase"/>
    <property type="match status" value="1"/>
</dbReference>
<name>A0A9P4TSU8_9PEZI</name>
<keyword evidence="1" id="KW-0732">Signal</keyword>
<gene>
    <name evidence="2" type="ORF">EJ08DRAFT_702823</name>
</gene>
<dbReference type="CDD" id="cd01823">
    <property type="entry name" value="SEST_like"/>
    <property type="match status" value="1"/>
</dbReference>
<dbReference type="Proteomes" id="UP000800235">
    <property type="component" value="Unassembled WGS sequence"/>
</dbReference>
<dbReference type="OrthoDB" id="21678at2759"/>
<organism evidence="2 3">
    <name type="scientific">Tothia fuscella</name>
    <dbReference type="NCBI Taxonomy" id="1048955"/>
    <lineage>
        <taxon>Eukaryota</taxon>
        <taxon>Fungi</taxon>
        <taxon>Dikarya</taxon>
        <taxon>Ascomycota</taxon>
        <taxon>Pezizomycotina</taxon>
        <taxon>Dothideomycetes</taxon>
        <taxon>Pleosporomycetidae</taxon>
        <taxon>Venturiales</taxon>
        <taxon>Cylindrosympodiaceae</taxon>
        <taxon>Tothia</taxon>
    </lineage>
</organism>